<comment type="subcellular location">
    <subcellularLocation>
        <location evidence="1">Cell membrane</location>
        <topology evidence="1">Multi-pass membrane protein</topology>
    </subcellularLocation>
</comment>
<organism evidence="7 8">
    <name type="scientific">Salinirubrum litoreum</name>
    <dbReference type="NCBI Taxonomy" id="1126234"/>
    <lineage>
        <taxon>Archaea</taxon>
        <taxon>Methanobacteriati</taxon>
        <taxon>Methanobacteriota</taxon>
        <taxon>Stenosarchaea group</taxon>
        <taxon>Halobacteria</taxon>
        <taxon>Halobacteriales</taxon>
        <taxon>Haloferacaceae</taxon>
        <taxon>Salinirubrum</taxon>
    </lineage>
</organism>
<keyword evidence="8" id="KW-1185">Reference proteome</keyword>
<evidence type="ECO:0000256" key="1">
    <source>
        <dbReference type="ARBA" id="ARBA00004651"/>
    </source>
</evidence>
<keyword evidence="3 6" id="KW-0812">Transmembrane</keyword>
<accession>A0ABD5R770</accession>
<protein>
    <submittedName>
        <fullName evidence="7">YihY/virulence factor BrkB family protein</fullName>
    </submittedName>
</protein>
<feature type="transmembrane region" description="Helical" evidence="6">
    <location>
        <begin position="31"/>
        <end position="54"/>
    </location>
</feature>
<keyword evidence="4 6" id="KW-1133">Transmembrane helix</keyword>
<dbReference type="Pfam" id="PF03631">
    <property type="entry name" value="Virul_fac_BrkB"/>
    <property type="match status" value="1"/>
</dbReference>
<keyword evidence="2" id="KW-1003">Cell membrane</keyword>
<evidence type="ECO:0000256" key="6">
    <source>
        <dbReference type="SAM" id="Phobius"/>
    </source>
</evidence>
<name>A0ABD5R770_9EURY</name>
<keyword evidence="5 6" id="KW-0472">Membrane</keyword>
<feature type="transmembrane region" description="Helical" evidence="6">
    <location>
        <begin position="134"/>
        <end position="156"/>
    </location>
</feature>
<dbReference type="PANTHER" id="PTHR30213:SF0">
    <property type="entry name" value="UPF0761 MEMBRANE PROTEIN YIHY"/>
    <property type="match status" value="1"/>
</dbReference>
<comment type="caution">
    <text evidence="7">The sequence shown here is derived from an EMBL/GenBank/DDBJ whole genome shotgun (WGS) entry which is preliminary data.</text>
</comment>
<dbReference type="NCBIfam" id="TIGR00765">
    <property type="entry name" value="yihY_not_rbn"/>
    <property type="match status" value="1"/>
</dbReference>
<evidence type="ECO:0000313" key="8">
    <source>
        <dbReference type="Proteomes" id="UP001596201"/>
    </source>
</evidence>
<dbReference type="EMBL" id="JBHSKX010000001">
    <property type="protein sequence ID" value="MFC5365598.1"/>
    <property type="molecule type" value="Genomic_DNA"/>
</dbReference>
<evidence type="ECO:0000256" key="5">
    <source>
        <dbReference type="ARBA" id="ARBA00023136"/>
    </source>
</evidence>
<feature type="transmembrane region" description="Helical" evidence="6">
    <location>
        <begin position="231"/>
        <end position="255"/>
    </location>
</feature>
<dbReference type="GO" id="GO:0005886">
    <property type="term" value="C:plasma membrane"/>
    <property type="evidence" value="ECO:0007669"/>
    <property type="project" value="UniProtKB-SubCell"/>
</dbReference>
<dbReference type="Proteomes" id="UP001596201">
    <property type="component" value="Unassembled WGS sequence"/>
</dbReference>
<gene>
    <name evidence="7" type="ORF">ACFPJ5_01510</name>
</gene>
<proteinExistence type="predicted"/>
<sequence>MLPTRDRVVTLARAIVHEVRAENLTFMAGSIAYHAFLSLLPILVLVLAAISTFGDQSLVDAFLRLTQSVLTRGAGEVIVDELSATRGSLSASIIGGAVLIWGTLRIFRGLDQAFSDIYESEAENTFLDQVGDGVVVLGTFAVAILGGVVVNSVFPATGDPLLSLVRRLLFVGGLVVTFLPMYYIFPDSDVTVREIVPGVVLAAVGLTLFESVFQFYLSYRNPDEAGVVTGIVLLLTWLYFSGLVILLGAVVNAVLANRSADVNVDPVFGGVTPTEKRAERDRLLRQLRQLQARLGDGRRLSVAVDDDDAVVLDAPTDAEVSIGDSAFADGAVQSDGDVELRLRWRTGADADDQ</sequence>
<dbReference type="PANTHER" id="PTHR30213">
    <property type="entry name" value="INNER MEMBRANE PROTEIN YHJD"/>
    <property type="match status" value="1"/>
</dbReference>
<evidence type="ECO:0000256" key="3">
    <source>
        <dbReference type="ARBA" id="ARBA00022692"/>
    </source>
</evidence>
<evidence type="ECO:0000256" key="4">
    <source>
        <dbReference type="ARBA" id="ARBA00022989"/>
    </source>
</evidence>
<dbReference type="AlphaFoldDB" id="A0ABD5R770"/>
<dbReference type="InterPro" id="IPR017039">
    <property type="entry name" value="Virul_fac_BrkB"/>
</dbReference>
<evidence type="ECO:0000256" key="2">
    <source>
        <dbReference type="ARBA" id="ARBA00022475"/>
    </source>
</evidence>
<evidence type="ECO:0000313" key="7">
    <source>
        <dbReference type="EMBL" id="MFC5365598.1"/>
    </source>
</evidence>
<reference evidence="7 8" key="1">
    <citation type="journal article" date="2019" name="Int. J. Syst. Evol. Microbiol.">
        <title>The Global Catalogue of Microorganisms (GCM) 10K type strain sequencing project: providing services to taxonomists for standard genome sequencing and annotation.</title>
        <authorList>
            <consortium name="The Broad Institute Genomics Platform"/>
            <consortium name="The Broad Institute Genome Sequencing Center for Infectious Disease"/>
            <person name="Wu L."/>
            <person name="Ma J."/>
        </authorList>
    </citation>
    <scope>NUCLEOTIDE SEQUENCE [LARGE SCALE GENOMIC DNA]</scope>
    <source>
        <strain evidence="7 8">CGMCC 1.12237</strain>
    </source>
</reference>
<dbReference type="RefSeq" id="WP_227229115.1">
    <property type="nucleotide sequence ID" value="NZ_JAJCVJ010000001.1"/>
</dbReference>
<feature type="transmembrane region" description="Helical" evidence="6">
    <location>
        <begin position="197"/>
        <end position="219"/>
    </location>
</feature>
<feature type="transmembrane region" description="Helical" evidence="6">
    <location>
        <begin position="168"/>
        <end position="185"/>
    </location>
</feature>